<name>A0A5B8J0K3_9RHOB</name>
<dbReference type="GO" id="GO:0015716">
    <property type="term" value="P:organic phosphonate transport"/>
    <property type="evidence" value="ECO:0007669"/>
    <property type="project" value="InterPro"/>
</dbReference>
<dbReference type="CDD" id="cd01071">
    <property type="entry name" value="PBP2_PhnD_like"/>
    <property type="match status" value="1"/>
</dbReference>
<comment type="similarity">
    <text evidence="1">Belongs to the phosphate/phosphite/phosphonate binding protein family.</text>
</comment>
<accession>A0A5B8J0K3</accession>
<keyword evidence="5" id="KW-1185">Reference proteome</keyword>
<dbReference type="InterPro" id="IPR017797">
    <property type="entry name" value="Phosphnate-bd"/>
</dbReference>
<dbReference type="AlphaFoldDB" id="A0A5B8J0K3"/>
<gene>
    <name evidence="4" type="primary">phnD</name>
    <name evidence="4" type="ORF">FPZ52_17225</name>
</gene>
<evidence type="ECO:0000313" key="4">
    <source>
        <dbReference type="EMBL" id="QDY71424.1"/>
    </source>
</evidence>
<evidence type="ECO:0000313" key="5">
    <source>
        <dbReference type="Proteomes" id="UP000318483"/>
    </source>
</evidence>
<dbReference type="PANTHER" id="PTHR35841:SF1">
    <property type="entry name" value="PHOSPHONATES-BINDING PERIPLASMIC PROTEIN"/>
    <property type="match status" value="1"/>
</dbReference>
<dbReference type="GO" id="GO:0055085">
    <property type="term" value="P:transmembrane transport"/>
    <property type="evidence" value="ECO:0007669"/>
    <property type="project" value="InterPro"/>
</dbReference>
<keyword evidence="4" id="KW-0614">Plasmid</keyword>
<dbReference type="OrthoDB" id="9802896at2"/>
<dbReference type="RefSeq" id="WP_146366838.1">
    <property type="nucleotide sequence ID" value="NZ_CP042265.1"/>
</dbReference>
<protein>
    <submittedName>
        <fullName evidence="4">Phosphonate ABC transporter substrate-binding protein</fullName>
    </submittedName>
</protein>
<keyword evidence="2 3" id="KW-0732">Signal</keyword>
<dbReference type="InterPro" id="IPR005770">
    <property type="entry name" value="PhnD"/>
</dbReference>
<dbReference type="PANTHER" id="PTHR35841">
    <property type="entry name" value="PHOSPHONATES-BINDING PERIPLASMIC PROTEIN"/>
    <property type="match status" value="1"/>
</dbReference>
<dbReference type="GO" id="GO:0043190">
    <property type="term" value="C:ATP-binding cassette (ABC) transporter complex"/>
    <property type="evidence" value="ECO:0007669"/>
    <property type="project" value="InterPro"/>
</dbReference>
<geneLocation type="plasmid" evidence="4 5">
    <name>unnamed4</name>
</geneLocation>
<evidence type="ECO:0000256" key="3">
    <source>
        <dbReference type="SAM" id="SignalP"/>
    </source>
</evidence>
<sequence>MKQLIALAMTTTALATSAFAQGEEITEFRIGLLGGENAQDRLANNECLRAYTEEALGVETSLFAPADYNGVIQGLLGGTLDMAWLGASGYAAVYLEDPEVVEPVLVKTNLDGSYAYHSIGFARKDSGITSLEDMQGKVFGFGDPNSTSGYLIPSVEIPQQTGSTMEPGEYFGDVVFTGGHEQTIVAVNNGDIDGGVTWADGQGNWEDGYNSGALRKAVDAGLVDMNDLVEIWRSKPIPEGPVVVRSALPEDVKAKMIALVENLQETDPDCAYGVAAGETAGFTPIDHSAYETIIEVRKAQSE</sequence>
<evidence type="ECO:0000256" key="2">
    <source>
        <dbReference type="ARBA" id="ARBA00022729"/>
    </source>
</evidence>
<dbReference type="KEGG" id="lit:FPZ52_17225"/>
<reference evidence="4 5" key="1">
    <citation type="submission" date="2019-07" db="EMBL/GenBank/DDBJ databases">
        <title>Litoreibacter alkalisoli sp. nov., isolated from saline-alkaline soil.</title>
        <authorList>
            <person name="Wang S."/>
            <person name="Xu L."/>
            <person name="Xing Y.-T."/>
            <person name="Sun J.-Q."/>
        </authorList>
    </citation>
    <scope>NUCLEOTIDE SEQUENCE [LARGE SCALE GENOMIC DNA]</scope>
    <source>
        <strain evidence="4 5">LN3S51</strain>
        <plasmid evidence="4 5">unnamed4</plasmid>
    </source>
</reference>
<dbReference type="Proteomes" id="UP000318483">
    <property type="component" value="Plasmid unnamed4"/>
</dbReference>
<dbReference type="EMBL" id="CP042265">
    <property type="protein sequence ID" value="QDY71424.1"/>
    <property type="molecule type" value="Genomic_DNA"/>
</dbReference>
<feature type="chain" id="PRO_5023130110" evidence="3">
    <location>
        <begin position="21"/>
        <end position="302"/>
    </location>
</feature>
<dbReference type="NCBIfam" id="TIGR01098">
    <property type="entry name" value="3A0109s03R"/>
    <property type="match status" value="1"/>
</dbReference>
<dbReference type="SUPFAM" id="SSF53850">
    <property type="entry name" value="Periplasmic binding protein-like II"/>
    <property type="match status" value="1"/>
</dbReference>
<feature type="signal peptide" evidence="3">
    <location>
        <begin position="1"/>
        <end position="20"/>
    </location>
</feature>
<proteinExistence type="inferred from homology"/>
<dbReference type="Gene3D" id="3.40.190.10">
    <property type="entry name" value="Periplasmic binding protein-like II"/>
    <property type="match status" value="2"/>
</dbReference>
<organism evidence="4 5">
    <name type="scientific">Qingshengfaniella alkalisoli</name>
    <dbReference type="NCBI Taxonomy" id="2599296"/>
    <lineage>
        <taxon>Bacteria</taxon>
        <taxon>Pseudomonadati</taxon>
        <taxon>Pseudomonadota</taxon>
        <taxon>Alphaproteobacteria</taxon>
        <taxon>Rhodobacterales</taxon>
        <taxon>Paracoccaceae</taxon>
        <taxon>Qingshengfaniella</taxon>
    </lineage>
</organism>
<dbReference type="NCBIfam" id="TIGR03431">
    <property type="entry name" value="PhnD"/>
    <property type="match status" value="1"/>
</dbReference>
<evidence type="ECO:0000256" key="1">
    <source>
        <dbReference type="ARBA" id="ARBA00007162"/>
    </source>
</evidence>
<dbReference type="Pfam" id="PF12974">
    <property type="entry name" value="Phosphonate-bd"/>
    <property type="match status" value="1"/>
</dbReference>